<name>A0AAE0EH91_9ROSI</name>
<dbReference type="Pfam" id="PF14372">
    <property type="entry name" value="hAT-like_RNase-H"/>
    <property type="match status" value="1"/>
</dbReference>
<dbReference type="InterPro" id="IPR012337">
    <property type="entry name" value="RNaseH-like_sf"/>
</dbReference>
<evidence type="ECO:0000313" key="3">
    <source>
        <dbReference type="Proteomes" id="UP001281410"/>
    </source>
</evidence>
<dbReference type="EMBL" id="JANJYJ010000001">
    <property type="protein sequence ID" value="KAK3228383.1"/>
    <property type="molecule type" value="Genomic_DNA"/>
</dbReference>
<gene>
    <name evidence="2" type="ORF">Dsin_000264</name>
</gene>
<sequence>MDLTKRWLPWWSKAWDETQVFGSTLGITLRPAFRALSLAGGRTNIGLTTSLSVTSNMLFLELCSIAIELSTLANSEDFLLCKMVVAMKSKFDKYWGKIEDLNKLLIIALVLDPRYKLDYVKFYFGDLFDEYKVNEMTYDIKELLIKLYEFYKGVDNISSSDQVSRSIPLANEGDMGKVHENVFTWKDSRSLKK</sequence>
<dbReference type="PANTHER" id="PTHR23272:SF193">
    <property type="entry name" value="OS07G0624100 PROTEIN"/>
    <property type="match status" value="1"/>
</dbReference>
<accession>A0AAE0EH91</accession>
<dbReference type="SUPFAM" id="SSF53098">
    <property type="entry name" value="Ribonuclease H-like"/>
    <property type="match status" value="1"/>
</dbReference>
<evidence type="ECO:0000259" key="1">
    <source>
        <dbReference type="Pfam" id="PF14372"/>
    </source>
</evidence>
<proteinExistence type="predicted"/>
<dbReference type="GO" id="GO:0003677">
    <property type="term" value="F:DNA binding"/>
    <property type="evidence" value="ECO:0007669"/>
    <property type="project" value="InterPro"/>
</dbReference>
<dbReference type="PANTHER" id="PTHR23272">
    <property type="entry name" value="BED FINGER-RELATED"/>
    <property type="match status" value="1"/>
</dbReference>
<organism evidence="2 3">
    <name type="scientific">Dipteronia sinensis</name>
    <dbReference type="NCBI Taxonomy" id="43782"/>
    <lineage>
        <taxon>Eukaryota</taxon>
        <taxon>Viridiplantae</taxon>
        <taxon>Streptophyta</taxon>
        <taxon>Embryophyta</taxon>
        <taxon>Tracheophyta</taxon>
        <taxon>Spermatophyta</taxon>
        <taxon>Magnoliopsida</taxon>
        <taxon>eudicotyledons</taxon>
        <taxon>Gunneridae</taxon>
        <taxon>Pentapetalae</taxon>
        <taxon>rosids</taxon>
        <taxon>malvids</taxon>
        <taxon>Sapindales</taxon>
        <taxon>Sapindaceae</taxon>
        <taxon>Hippocastanoideae</taxon>
        <taxon>Acereae</taxon>
        <taxon>Dipteronia</taxon>
    </lineage>
</organism>
<dbReference type="Proteomes" id="UP001281410">
    <property type="component" value="Unassembled WGS sequence"/>
</dbReference>
<dbReference type="AlphaFoldDB" id="A0AAE0EH91"/>
<keyword evidence="3" id="KW-1185">Reference proteome</keyword>
<reference evidence="2" key="1">
    <citation type="journal article" date="2023" name="Plant J.">
        <title>Genome sequences and population genomics provide insights into the demographic history, inbreeding, and mutation load of two 'living fossil' tree species of Dipteronia.</title>
        <authorList>
            <person name="Feng Y."/>
            <person name="Comes H.P."/>
            <person name="Chen J."/>
            <person name="Zhu S."/>
            <person name="Lu R."/>
            <person name="Zhang X."/>
            <person name="Li P."/>
            <person name="Qiu J."/>
            <person name="Olsen K.M."/>
            <person name="Qiu Y."/>
        </authorList>
    </citation>
    <scope>NUCLEOTIDE SEQUENCE</scope>
    <source>
        <strain evidence="2">NBL</strain>
    </source>
</reference>
<dbReference type="InterPro" id="IPR025525">
    <property type="entry name" value="hAT-like_transposase_RNase-H"/>
</dbReference>
<comment type="caution">
    <text evidence="2">The sequence shown here is derived from an EMBL/GenBank/DDBJ whole genome shotgun (WGS) entry which is preliminary data.</text>
</comment>
<protein>
    <recommendedName>
        <fullName evidence="1">hAT-like transposase RNase-H fold domain-containing protein</fullName>
    </recommendedName>
</protein>
<evidence type="ECO:0000313" key="2">
    <source>
        <dbReference type="EMBL" id="KAK3228383.1"/>
    </source>
</evidence>
<feature type="domain" description="hAT-like transposase RNase-H fold" evidence="1">
    <location>
        <begin position="50"/>
        <end position="151"/>
    </location>
</feature>